<accession>A0A4Q7DH82</accession>
<protein>
    <submittedName>
        <fullName evidence="1">Uncharacterized protein</fullName>
    </submittedName>
</protein>
<dbReference type="EMBL" id="SCFB01000005">
    <property type="protein sequence ID" value="RZI46281.1"/>
    <property type="molecule type" value="Genomic_DNA"/>
</dbReference>
<name>A0A4Q7DH82_9PROT</name>
<proteinExistence type="predicted"/>
<reference evidence="1 2" key="1">
    <citation type="submission" date="2018-10" db="EMBL/GenBank/DDBJ databases">
        <title>An updated phylogeny of the Alphaproteobacteria reveals that the parasitic Rickettsiales and Holosporales have independent origins.</title>
        <authorList>
            <person name="Munoz-Gomez S.A."/>
            <person name="Hess S."/>
            <person name="Burger G."/>
            <person name="Lang B.F."/>
            <person name="Susko E."/>
            <person name="Slamovits C.H."/>
            <person name="Roger A.J."/>
        </authorList>
    </citation>
    <scope>NUCLEOTIDE SEQUENCE [LARGE SCALE GENOMIC DNA]</scope>
    <source>
        <strain evidence="1">HOLO01</strain>
    </source>
</reference>
<dbReference type="RefSeq" id="WP_130154032.1">
    <property type="nucleotide sequence ID" value="NZ_SCFB01000005.1"/>
</dbReference>
<evidence type="ECO:0000313" key="2">
    <source>
        <dbReference type="Proteomes" id="UP000293550"/>
    </source>
</evidence>
<dbReference type="AlphaFoldDB" id="A0A4Q7DH82"/>
<gene>
    <name evidence="1" type="ORF">EQU50_04925</name>
</gene>
<sequence>MSSGNYTHVIAPQAANRALYANLERSTILGSMPNDAERPVTTLTAGELHFSPTCPRNPYEAVARALFVSRLSDWDTENHLKEQGLGN</sequence>
<evidence type="ECO:0000313" key="1">
    <source>
        <dbReference type="EMBL" id="RZI46281.1"/>
    </source>
</evidence>
<organism evidence="1 2">
    <name type="scientific">Candidatus Finniella inopinata</name>
    <dbReference type="NCBI Taxonomy" id="1696036"/>
    <lineage>
        <taxon>Bacteria</taxon>
        <taxon>Pseudomonadati</taxon>
        <taxon>Pseudomonadota</taxon>
        <taxon>Alphaproteobacteria</taxon>
        <taxon>Holosporales</taxon>
        <taxon>Candidatus Paracaedibacteraceae</taxon>
        <taxon>Candidatus Finniella</taxon>
    </lineage>
</organism>
<keyword evidence="2" id="KW-1185">Reference proteome</keyword>
<dbReference type="Proteomes" id="UP000293550">
    <property type="component" value="Unassembled WGS sequence"/>
</dbReference>
<comment type="caution">
    <text evidence="1">The sequence shown here is derived from an EMBL/GenBank/DDBJ whole genome shotgun (WGS) entry which is preliminary data.</text>
</comment>